<reference evidence="13" key="2">
    <citation type="submission" date="2015-10" db="EMBL/GenBank/DDBJ databases">
        <title>Improved Draft Genome Sequence of Clostridium pasteurianum Strain ATCC 6013 (DSM 525) Using a Hybrid Next-Generation Sequencing Approach.</title>
        <authorList>
            <person name="Pyne M.E."/>
            <person name="Utturkar S.M."/>
            <person name="Brown S.D."/>
            <person name="Moo-Young M."/>
            <person name="Chung D.A."/>
            <person name="Chou P.C."/>
        </authorList>
    </citation>
    <scope>NUCLEOTIDE SEQUENCE</scope>
    <source>
        <strain evidence="13">ATCC 6013</strain>
    </source>
</reference>
<dbReference type="SMART" id="SM00448">
    <property type="entry name" value="REC"/>
    <property type="match status" value="1"/>
</dbReference>
<accession>A0A0H3J9C0</accession>
<evidence type="ECO:0000256" key="4">
    <source>
        <dbReference type="ARBA" id="ARBA00023015"/>
    </source>
</evidence>
<comment type="function">
    <text evidence="7">May play the central regulatory role in sporulation. It may be an element of the effector pathway responsible for the activation of sporulation genes in response to nutritional stress. Spo0A may act in concert with spo0H (a sigma factor) to control the expression of some genes that are critical to the sporulation process.</text>
</comment>
<dbReference type="KEGG" id="cpae:CPAST_c38790"/>
<dbReference type="PATRIC" id="fig|1262449.3.peg.3703"/>
<evidence type="ECO:0000313" key="14">
    <source>
        <dbReference type="Proteomes" id="UP000028042"/>
    </source>
</evidence>
<keyword evidence="5 9" id="KW-0238">DNA-binding</keyword>
<dbReference type="InterPro" id="IPR001789">
    <property type="entry name" value="Sig_transdc_resp-reg_receiver"/>
</dbReference>
<dbReference type="InterPro" id="IPR001867">
    <property type="entry name" value="OmpR/PhoB-type_DNA-bd"/>
</dbReference>
<dbReference type="Gene3D" id="3.40.50.2300">
    <property type="match status" value="1"/>
</dbReference>
<dbReference type="Gene3D" id="1.10.10.10">
    <property type="entry name" value="Winged helix-like DNA-binding domain superfamily/Winged helix DNA-binding domain"/>
    <property type="match status" value="1"/>
</dbReference>
<evidence type="ECO:0000256" key="5">
    <source>
        <dbReference type="ARBA" id="ARBA00023125"/>
    </source>
</evidence>
<evidence type="ECO:0000259" key="10">
    <source>
        <dbReference type="PROSITE" id="PS50110"/>
    </source>
</evidence>
<dbReference type="GO" id="GO:0000156">
    <property type="term" value="F:phosphorelay response regulator activity"/>
    <property type="evidence" value="ECO:0007669"/>
    <property type="project" value="TreeGrafter"/>
</dbReference>
<proteinExistence type="predicted"/>
<protein>
    <recommendedName>
        <fullName evidence="1">Stage 0 sporulation protein A homolog</fullName>
    </recommendedName>
</protein>
<reference evidence="13 14" key="3">
    <citation type="journal article" name="Genome Announc.">
        <title>Improved Draft Genome Sequence of Clostridium pasteurianum Strain ATCC 6013 (DSM 525) Using a Hybrid Next-Generation Sequencing Approach.</title>
        <authorList>
            <person name="Pyne M.E."/>
            <person name="Utturkar S."/>
            <person name="Brown S.D."/>
            <person name="Moo-Young M."/>
            <person name="Chung D.A."/>
            <person name="Chou C.P."/>
        </authorList>
    </citation>
    <scope>NUCLEOTIDE SEQUENCE [LARGE SCALE GENOMIC DNA]</scope>
    <source>
        <strain evidence="13 14">ATCC 6013</strain>
    </source>
</reference>
<feature type="domain" description="Response regulatory" evidence="10">
    <location>
        <begin position="9"/>
        <end position="122"/>
    </location>
</feature>
<keyword evidence="3" id="KW-0902">Two-component regulatory system</keyword>
<dbReference type="Pfam" id="PF00072">
    <property type="entry name" value="Response_reg"/>
    <property type="match status" value="1"/>
</dbReference>
<keyword evidence="6" id="KW-0804">Transcription</keyword>
<dbReference type="Proteomes" id="UP000028042">
    <property type="component" value="Unassembled WGS sequence"/>
</dbReference>
<dbReference type="PANTHER" id="PTHR48111:SF73">
    <property type="entry name" value="ALKALINE PHOSPHATASE SYNTHESIS TRANSCRIPTIONAL REGULATORY PROTEIN PHOP"/>
    <property type="match status" value="1"/>
</dbReference>
<dbReference type="CDD" id="cd17574">
    <property type="entry name" value="REC_OmpR"/>
    <property type="match status" value="1"/>
</dbReference>
<dbReference type="CDD" id="cd00383">
    <property type="entry name" value="trans_reg_C"/>
    <property type="match status" value="1"/>
</dbReference>
<dbReference type="EMBL" id="CP009268">
    <property type="protein sequence ID" value="AJA53905.1"/>
    <property type="molecule type" value="Genomic_DNA"/>
</dbReference>
<dbReference type="SUPFAM" id="SSF52172">
    <property type="entry name" value="CheY-like"/>
    <property type="match status" value="1"/>
</dbReference>
<evidence type="ECO:0000256" key="7">
    <source>
        <dbReference type="ARBA" id="ARBA00024867"/>
    </source>
</evidence>
<dbReference type="KEGG" id="cpat:CLPA_c38790"/>
<evidence type="ECO:0000256" key="9">
    <source>
        <dbReference type="PROSITE-ProRule" id="PRU01091"/>
    </source>
</evidence>
<dbReference type="GO" id="GO:0005829">
    <property type="term" value="C:cytosol"/>
    <property type="evidence" value="ECO:0007669"/>
    <property type="project" value="TreeGrafter"/>
</dbReference>
<name>A0A0H3J9C0_CLOPA</name>
<keyword evidence="15" id="KW-1185">Reference proteome</keyword>
<dbReference type="eggNOG" id="COG0745">
    <property type="taxonomic scope" value="Bacteria"/>
</dbReference>
<sequence>MSTRHCMKNILLVEDDKSLNRGISFKLSKEGYKVFSAKTVEEAWKIFNNNNVDLILLDVGLPDGDGFDFCSEVRKKSNVLIIFLTACDQETDIVTGLDLGADDYIVKPFSLMVLMSKINALLRRNSSEEYGERLSSGDIVFSVKDMKVFKNHKELVLSKTELKLLKYLMDNAKQIITKEQLLSQLWDVEGNFVDQNTIAVNIRRLREKIEDMPSQPKYIKNIRGIGYMWIEGCVKG</sequence>
<dbReference type="Pfam" id="PF00486">
    <property type="entry name" value="Trans_reg_C"/>
    <property type="match status" value="1"/>
</dbReference>
<dbReference type="SMART" id="SM00862">
    <property type="entry name" value="Trans_reg_C"/>
    <property type="match status" value="1"/>
</dbReference>
<organism evidence="12 15">
    <name type="scientific">Clostridium pasteurianum DSM 525 = ATCC 6013</name>
    <dbReference type="NCBI Taxonomy" id="1262449"/>
    <lineage>
        <taxon>Bacteria</taxon>
        <taxon>Bacillati</taxon>
        <taxon>Bacillota</taxon>
        <taxon>Clostridia</taxon>
        <taxon>Eubacteriales</taxon>
        <taxon>Clostridiaceae</taxon>
        <taxon>Clostridium</taxon>
    </lineage>
</organism>
<dbReference type="PROSITE" id="PS51755">
    <property type="entry name" value="OMPR_PHOB"/>
    <property type="match status" value="1"/>
</dbReference>
<dbReference type="FunFam" id="3.40.50.2300:FF:000001">
    <property type="entry name" value="DNA-binding response regulator PhoB"/>
    <property type="match status" value="1"/>
</dbReference>
<dbReference type="GO" id="GO:0032993">
    <property type="term" value="C:protein-DNA complex"/>
    <property type="evidence" value="ECO:0007669"/>
    <property type="project" value="TreeGrafter"/>
</dbReference>
<dbReference type="EMBL" id="JPGY02000001">
    <property type="protein sequence ID" value="KRU14070.1"/>
    <property type="molecule type" value="Genomic_DNA"/>
</dbReference>
<evidence type="ECO:0000256" key="2">
    <source>
        <dbReference type="ARBA" id="ARBA00022553"/>
    </source>
</evidence>
<dbReference type="PANTHER" id="PTHR48111">
    <property type="entry name" value="REGULATOR OF RPOS"/>
    <property type="match status" value="1"/>
</dbReference>
<evidence type="ECO:0000313" key="12">
    <source>
        <dbReference type="EMBL" id="AJA53905.1"/>
    </source>
</evidence>
<dbReference type="SUPFAM" id="SSF46894">
    <property type="entry name" value="C-terminal effector domain of the bipartite response regulators"/>
    <property type="match status" value="1"/>
</dbReference>
<keyword evidence="4" id="KW-0805">Transcription regulation</keyword>
<keyword evidence="2 8" id="KW-0597">Phosphoprotein</keyword>
<dbReference type="AlphaFoldDB" id="A0A0H3J9C0"/>
<dbReference type="Proteomes" id="UP000030905">
    <property type="component" value="Chromosome"/>
</dbReference>
<feature type="modified residue" description="4-aspartylphosphate" evidence="8">
    <location>
        <position position="58"/>
    </location>
</feature>
<dbReference type="InterPro" id="IPR036388">
    <property type="entry name" value="WH-like_DNA-bd_sf"/>
</dbReference>
<evidence type="ECO:0000256" key="1">
    <source>
        <dbReference type="ARBA" id="ARBA00018672"/>
    </source>
</evidence>
<dbReference type="InterPro" id="IPR016032">
    <property type="entry name" value="Sig_transdc_resp-reg_C-effctor"/>
</dbReference>
<dbReference type="GO" id="GO:0000976">
    <property type="term" value="F:transcription cis-regulatory region binding"/>
    <property type="evidence" value="ECO:0007669"/>
    <property type="project" value="TreeGrafter"/>
</dbReference>
<evidence type="ECO:0000256" key="6">
    <source>
        <dbReference type="ARBA" id="ARBA00023163"/>
    </source>
</evidence>
<dbReference type="GO" id="GO:0006355">
    <property type="term" value="P:regulation of DNA-templated transcription"/>
    <property type="evidence" value="ECO:0007669"/>
    <property type="project" value="InterPro"/>
</dbReference>
<dbReference type="InterPro" id="IPR039420">
    <property type="entry name" value="WalR-like"/>
</dbReference>
<dbReference type="PROSITE" id="PS50110">
    <property type="entry name" value="RESPONSE_REGULATORY"/>
    <property type="match status" value="1"/>
</dbReference>
<evidence type="ECO:0000313" key="15">
    <source>
        <dbReference type="Proteomes" id="UP000030905"/>
    </source>
</evidence>
<evidence type="ECO:0000256" key="3">
    <source>
        <dbReference type="ARBA" id="ARBA00023012"/>
    </source>
</evidence>
<gene>
    <name evidence="12" type="ORF">CLPA_c38790</name>
    <name evidence="13" type="ORF">CP6013_03326</name>
</gene>
<dbReference type="InterPro" id="IPR011006">
    <property type="entry name" value="CheY-like_superfamily"/>
</dbReference>
<reference evidence="12 15" key="1">
    <citation type="journal article" date="2015" name="Genome Announc.">
        <title>Complete Genome Sequence of the Nitrogen-Fixing and Solvent-Producing Clostridium pasteurianum DSM 525.</title>
        <authorList>
            <person name="Poehlein A."/>
            <person name="Grosse-Honebrink A."/>
            <person name="Zhang Y."/>
            <person name="Minton N.P."/>
            <person name="Daniel R."/>
        </authorList>
    </citation>
    <scope>NUCLEOTIDE SEQUENCE [LARGE SCALE GENOMIC DNA]</scope>
    <source>
        <strain evidence="12">DSM 525</strain>
        <strain evidence="15">DSM 525 / ATCC 6013</strain>
    </source>
</reference>
<evidence type="ECO:0000256" key="8">
    <source>
        <dbReference type="PROSITE-ProRule" id="PRU00169"/>
    </source>
</evidence>
<evidence type="ECO:0000313" key="13">
    <source>
        <dbReference type="EMBL" id="KRU14070.1"/>
    </source>
</evidence>
<dbReference type="Gene3D" id="6.10.250.690">
    <property type="match status" value="1"/>
</dbReference>
<feature type="DNA-binding region" description="OmpR/PhoB-type" evidence="9">
    <location>
        <begin position="131"/>
        <end position="231"/>
    </location>
</feature>
<evidence type="ECO:0000259" key="11">
    <source>
        <dbReference type="PROSITE" id="PS51755"/>
    </source>
</evidence>
<feature type="domain" description="OmpR/PhoB-type" evidence="11">
    <location>
        <begin position="131"/>
        <end position="231"/>
    </location>
</feature>